<comment type="subunit">
    <text evidence="7">Consists of a catalytic RNA component (M1 or rnpB) and a protein subunit.</text>
</comment>
<evidence type="ECO:0000256" key="3">
    <source>
        <dbReference type="ARBA" id="ARBA00022722"/>
    </source>
</evidence>
<dbReference type="NCBIfam" id="TIGR00188">
    <property type="entry name" value="rnpA"/>
    <property type="match status" value="1"/>
</dbReference>
<accession>A0A3A3YTA7</accession>
<dbReference type="EMBL" id="QZEZ01000006">
    <property type="protein sequence ID" value="RJK94704.1"/>
    <property type="molecule type" value="Genomic_DNA"/>
</dbReference>
<dbReference type="PANTHER" id="PTHR33992">
    <property type="entry name" value="RIBONUCLEASE P PROTEIN COMPONENT"/>
    <property type="match status" value="1"/>
</dbReference>
<protein>
    <recommendedName>
        <fullName evidence="7 8">Ribonuclease P protein component</fullName>
        <shortName evidence="7">RNase P protein</shortName>
        <shortName evidence="7">RNaseP protein</shortName>
        <ecNumber evidence="7 8">3.1.26.5</ecNumber>
    </recommendedName>
    <alternativeName>
        <fullName evidence="7">Protein C5</fullName>
    </alternativeName>
</protein>
<dbReference type="GO" id="GO:0004526">
    <property type="term" value="F:ribonuclease P activity"/>
    <property type="evidence" value="ECO:0007669"/>
    <property type="project" value="UniProtKB-UniRule"/>
</dbReference>
<dbReference type="Proteomes" id="UP000265614">
    <property type="component" value="Unassembled WGS sequence"/>
</dbReference>
<evidence type="ECO:0000256" key="8">
    <source>
        <dbReference type="NCBIfam" id="TIGR00188"/>
    </source>
</evidence>
<dbReference type="PROSITE" id="PS00648">
    <property type="entry name" value="RIBONUCLEASE_P"/>
    <property type="match status" value="1"/>
</dbReference>
<keyword evidence="6 7" id="KW-0694">RNA-binding</keyword>
<dbReference type="EC" id="3.1.26.5" evidence="7 8"/>
<evidence type="ECO:0000256" key="1">
    <source>
        <dbReference type="ARBA" id="ARBA00002663"/>
    </source>
</evidence>
<organism evidence="9 10">
    <name type="scientific">Vallicoccus soli</name>
    <dbReference type="NCBI Taxonomy" id="2339232"/>
    <lineage>
        <taxon>Bacteria</taxon>
        <taxon>Bacillati</taxon>
        <taxon>Actinomycetota</taxon>
        <taxon>Actinomycetes</taxon>
        <taxon>Motilibacterales</taxon>
        <taxon>Vallicoccaceae</taxon>
        <taxon>Vallicoccus</taxon>
    </lineage>
</organism>
<dbReference type="InterPro" id="IPR020539">
    <property type="entry name" value="RNase_P_CS"/>
</dbReference>
<proteinExistence type="inferred from homology"/>
<evidence type="ECO:0000256" key="6">
    <source>
        <dbReference type="ARBA" id="ARBA00022884"/>
    </source>
</evidence>
<dbReference type="GO" id="GO:0042781">
    <property type="term" value="F:3'-tRNA processing endoribonuclease activity"/>
    <property type="evidence" value="ECO:0007669"/>
    <property type="project" value="TreeGrafter"/>
</dbReference>
<dbReference type="InterPro" id="IPR000100">
    <property type="entry name" value="RNase_P"/>
</dbReference>
<dbReference type="Pfam" id="PF00825">
    <property type="entry name" value="Ribonuclease_P"/>
    <property type="match status" value="1"/>
</dbReference>
<dbReference type="PANTHER" id="PTHR33992:SF1">
    <property type="entry name" value="RIBONUCLEASE P PROTEIN COMPONENT"/>
    <property type="match status" value="1"/>
</dbReference>
<evidence type="ECO:0000256" key="5">
    <source>
        <dbReference type="ARBA" id="ARBA00022801"/>
    </source>
</evidence>
<evidence type="ECO:0000256" key="2">
    <source>
        <dbReference type="ARBA" id="ARBA00022694"/>
    </source>
</evidence>
<name>A0A3A3YTA7_9ACTN</name>
<keyword evidence="2 7" id="KW-0819">tRNA processing</keyword>
<dbReference type="InterPro" id="IPR014721">
    <property type="entry name" value="Ribsml_uS5_D2-typ_fold_subgr"/>
</dbReference>
<dbReference type="AlphaFoldDB" id="A0A3A3YTA7"/>
<evidence type="ECO:0000313" key="10">
    <source>
        <dbReference type="Proteomes" id="UP000265614"/>
    </source>
</evidence>
<keyword evidence="3 7" id="KW-0540">Nuclease</keyword>
<gene>
    <name evidence="7 9" type="primary">rnpA</name>
    <name evidence="9" type="ORF">D5H78_12725</name>
</gene>
<dbReference type="HAMAP" id="MF_00227">
    <property type="entry name" value="RNase_P"/>
    <property type="match status" value="1"/>
</dbReference>
<keyword evidence="4 7" id="KW-0255">Endonuclease</keyword>
<dbReference type="SUPFAM" id="SSF54211">
    <property type="entry name" value="Ribosomal protein S5 domain 2-like"/>
    <property type="match status" value="1"/>
</dbReference>
<dbReference type="Gene3D" id="3.30.230.10">
    <property type="match status" value="1"/>
</dbReference>
<keyword evidence="5 7" id="KW-0378">Hydrolase</keyword>
<comment type="function">
    <text evidence="1 7">RNaseP catalyzes the removal of the 5'-leader sequence from pre-tRNA to produce the mature 5'-terminus. It can also cleave other RNA substrates such as 4.5S RNA. The protein component plays an auxiliary but essential role in vivo by binding to the 5'-leader sequence and broadening the substrate specificity of the ribozyme.</text>
</comment>
<reference evidence="9 10" key="1">
    <citation type="submission" date="2018-09" db="EMBL/GenBank/DDBJ databases">
        <title>YIM 75000 draft genome.</title>
        <authorList>
            <person name="Tang S."/>
            <person name="Feng Y."/>
        </authorList>
    </citation>
    <scope>NUCLEOTIDE SEQUENCE [LARGE SCALE GENOMIC DNA]</scope>
    <source>
        <strain evidence="9 10">YIM 75000</strain>
    </source>
</reference>
<evidence type="ECO:0000256" key="7">
    <source>
        <dbReference type="HAMAP-Rule" id="MF_00227"/>
    </source>
</evidence>
<dbReference type="GO" id="GO:0000049">
    <property type="term" value="F:tRNA binding"/>
    <property type="evidence" value="ECO:0007669"/>
    <property type="project" value="UniProtKB-UniRule"/>
</dbReference>
<evidence type="ECO:0000313" key="9">
    <source>
        <dbReference type="EMBL" id="RJK94704.1"/>
    </source>
</evidence>
<keyword evidence="10" id="KW-1185">Reference proteome</keyword>
<dbReference type="GO" id="GO:0030677">
    <property type="term" value="C:ribonuclease P complex"/>
    <property type="evidence" value="ECO:0007669"/>
    <property type="project" value="TreeGrafter"/>
</dbReference>
<dbReference type="GO" id="GO:0001682">
    <property type="term" value="P:tRNA 5'-leader removal"/>
    <property type="evidence" value="ECO:0007669"/>
    <property type="project" value="UniProtKB-UniRule"/>
</dbReference>
<comment type="catalytic activity">
    <reaction evidence="7">
        <text>Endonucleolytic cleavage of RNA, removing 5'-extranucleotides from tRNA precursor.</text>
        <dbReference type="EC" id="3.1.26.5"/>
    </reaction>
</comment>
<evidence type="ECO:0000256" key="4">
    <source>
        <dbReference type="ARBA" id="ARBA00022759"/>
    </source>
</evidence>
<dbReference type="InterPro" id="IPR020568">
    <property type="entry name" value="Ribosomal_Su5_D2-typ_SF"/>
</dbReference>
<comment type="caution">
    <text evidence="9">The sequence shown here is derived from an EMBL/GenBank/DDBJ whole genome shotgun (WGS) entry which is preliminary data.</text>
</comment>
<dbReference type="OrthoDB" id="196964at2"/>
<sequence>MLPAGARMRRPADFAATVRRGPRSARATRGSVVVHLAPAPAADDEAGARGPLVGVVVSRAVGGAVERNLVKRRLRHALRELLAGVPAGARVVVRAQPGAARAPYAVLRADLAAALERVLAGPRRGAAHPR</sequence>
<comment type="similarity">
    <text evidence="7">Belongs to the RnpA family.</text>
</comment>